<dbReference type="EMBL" id="BMJC01000001">
    <property type="protein sequence ID" value="GGA83049.1"/>
    <property type="molecule type" value="Genomic_DNA"/>
</dbReference>
<sequence>MYNWLEGLLQRAWQEVDDAYKGPDGQFFRIPVCYEGEYAPDLQWVAAQQGLTPKEVIDIHVASTYRVYMVGFLPGFPYLGTVDRRLQLPRKPQPVTVVAGGVGIAGMQTGIYPLTSPGGWQIIGRTPVKLFDVEADPPIRLQAGDNVQFYPVSAKAFRDMSGRPG</sequence>
<keyword evidence="2" id="KW-0378">Hydrolase</keyword>
<reference evidence="5" key="1">
    <citation type="journal article" date="2014" name="Int. J. Syst. Evol. Microbiol.">
        <title>Complete genome sequence of Corynebacterium casei LMG S-19264T (=DSM 44701T), isolated from a smear-ripened cheese.</title>
        <authorList>
            <consortium name="US DOE Joint Genome Institute (JGI-PGF)"/>
            <person name="Walter F."/>
            <person name="Albersmeier A."/>
            <person name="Kalinowski J."/>
            <person name="Ruckert C."/>
        </authorList>
    </citation>
    <scope>NUCLEOTIDE SEQUENCE</scope>
    <source>
        <strain evidence="5">CGMCC 1.15448</strain>
    </source>
</reference>
<dbReference type="Proteomes" id="UP000607559">
    <property type="component" value="Unassembled WGS sequence"/>
</dbReference>
<protein>
    <recommendedName>
        <fullName evidence="4">Carboxyltransferase domain-containing protein</fullName>
    </recommendedName>
</protein>
<dbReference type="InterPro" id="IPR010016">
    <property type="entry name" value="PxpB"/>
</dbReference>
<evidence type="ECO:0000256" key="2">
    <source>
        <dbReference type="ARBA" id="ARBA00022801"/>
    </source>
</evidence>
<dbReference type="InterPro" id="IPR029000">
    <property type="entry name" value="Cyclophilin-like_dom_sf"/>
</dbReference>
<dbReference type="PANTHER" id="PTHR34698:SF2">
    <property type="entry name" value="5-OXOPROLINASE SUBUNIT B"/>
    <property type="match status" value="1"/>
</dbReference>
<evidence type="ECO:0000313" key="5">
    <source>
        <dbReference type="EMBL" id="GGA83049.1"/>
    </source>
</evidence>
<feature type="domain" description="Carboxyltransferase" evidence="4">
    <location>
        <begin position="2"/>
        <end position="141"/>
    </location>
</feature>
<proteinExistence type="predicted"/>
<keyword evidence="6" id="KW-1185">Reference proteome</keyword>
<dbReference type="GO" id="GO:0005524">
    <property type="term" value="F:ATP binding"/>
    <property type="evidence" value="ECO:0007669"/>
    <property type="project" value="UniProtKB-KW"/>
</dbReference>
<reference evidence="5" key="2">
    <citation type="submission" date="2020-09" db="EMBL/GenBank/DDBJ databases">
        <authorList>
            <person name="Sun Q."/>
            <person name="Zhou Y."/>
        </authorList>
    </citation>
    <scope>NUCLEOTIDE SEQUENCE</scope>
    <source>
        <strain evidence="5">CGMCC 1.15448</strain>
    </source>
</reference>
<dbReference type="SUPFAM" id="SSF50891">
    <property type="entry name" value="Cyclophilin-like"/>
    <property type="match status" value="1"/>
</dbReference>
<evidence type="ECO:0000256" key="1">
    <source>
        <dbReference type="ARBA" id="ARBA00022741"/>
    </source>
</evidence>
<dbReference type="PANTHER" id="PTHR34698">
    <property type="entry name" value="5-OXOPROLINASE SUBUNIT B"/>
    <property type="match status" value="1"/>
</dbReference>
<gene>
    <name evidence="5" type="ORF">GCM10011511_02590</name>
</gene>
<organism evidence="5 6">
    <name type="scientific">Puia dinghuensis</name>
    <dbReference type="NCBI Taxonomy" id="1792502"/>
    <lineage>
        <taxon>Bacteria</taxon>
        <taxon>Pseudomonadati</taxon>
        <taxon>Bacteroidota</taxon>
        <taxon>Chitinophagia</taxon>
        <taxon>Chitinophagales</taxon>
        <taxon>Chitinophagaceae</taxon>
        <taxon>Puia</taxon>
    </lineage>
</organism>
<dbReference type="SMART" id="SM00796">
    <property type="entry name" value="AHS1"/>
    <property type="match status" value="1"/>
</dbReference>
<keyword evidence="1" id="KW-0547">Nucleotide-binding</keyword>
<dbReference type="NCBIfam" id="TIGR00370">
    <property type="entry name" value="5-oxoprolinase subunit PxpB"/>
    <property type="match status" value="1"/>
</dbReference>
<dbReference type="Pfam" id="PF02682">
    <property type="entry name" value="CT_C_D"/>
    <property type="match status" value="1"/>
</dbReference>
<comment type="caution">
    <text evidence="5">The sequence shown here is derived from an EMBL/GenBank/DDBJ whole genome shotgun (WGS) entry which is preliminary data.</text>
</comment>
<dbReference type="InterPro" id="IPR003833">
    <property type="entry name" value="CT_C_D"/>
</dbReference>
<name>A0A8J2U729_9BACT</name>
<dbReference type="Gene3D" id="2.40.100.10">
    <property type="entry name" value="Cyclophilin-like"/>
    <property type="match status" value="1"/>
</dbReference>
<dbReference type="AlphaFoldDB" id="A0A8J2U729"/>
<evidence type="ECO:0000256" key="3">
    <source>
        <dbReference type="ARBA" id="ARBA00022840"/>
    </source>
</evidence>
<dbReference type="GO" id="GO:0016787">
    <property type="term" value="F:hydrolase activity"/>
    <property type="evidence" value="ECO:0007669"/>
    <property type="project" value="UniProtKB-KW"/>
</dbReference>
<accession>A0A8J2U729</accession>
<evidence type="ECO:0000259" key="4">
    <source>
        <dbReference type="SMART" id="SM00796"/>
    </source>
</evidence>
<evidence type="ECO:0000313" key="6">
    <source>
        <dbReference type="Proteomes" id="UP000607559"/>
    </source>
</evidence>
<keyword evidence="3" id="KW-0067">ATP-binding</keyword>